<dbReference type="Pfam" id="PF00149">
    <property type="entry name" value="Metallophos"/>
    <property type="match status" value="1"/>
</dbReference>
<name>A0A6J7X9U6_9CAUD</name>
<evidence type="ECO:0000313" key="2">
    <source>
        <dbReference type="EMBL" id="CAB4171086.1"/>
    </source>
</evidence>
<evidence type="ECO:0000259" key="1">
    <source>
        <dbReference type="Pfam" id="PF00149"/>
    </source>
</evidence>
<feature type="domain" description="Calcineurin-like phosphoesterase" evidence="1">
    <location>
        <begin position="1"/>
        <end position="191"/>
    </location>
</feature>
<dbReference type="InterPro" id="IPR004843">
    <property type="entry name" value="Calcineurin-like_PHP"/>
</dbReference>
<accession>A0A6J7X9U6</accession>
<dbReference type="PANTHER" id="PTHR37844:SF2">
    <property type="entry name" value="SER_THR PROTEIN PHOSPHATASE SUPERFAMILY (AFU_ORTHOLOGUE AFUA_1G14840)"/>
    <property type="match status" value="1"/>
</dbReference>
<reference evidence="8" key="1">
    <citation type="submission" date="2020-05" db="EMBL/GenBank/DDBJ databases">
        <authorList>
            <person name="Chiriac C."/>
            <person name="Salcher M."/>
            <person name="Ghai R."/>
            <person name="Kavagutti S V."/>
        </authorList>
    </citation>
    <scope>NUCLEOTIDE SEQUENCE</scope>
</reference>
<dbReference type="EMBL" id="LR796860">
    <property type="protein sequence ID" value="CAB4171086.1"/>
    <property type="molecule type" value="Genomic_DNA"/>
</dbReference>
<organism evidence="8">
    <name type="scientific">uncultured Caudovirales phage</name>
    <dbReference type="NCBI Taxonomy" id="2100421"/>
    <lineage>
        <taxon>Viruses</taxon>
        <taxon>Duplodnaviria</taxon>
        <taxon>Heunggongvirae</taxon>
        <taxon>Uroviricota</taxon>
        <taxon>Caudoviricetes</taxon>
        <taxon>Peduoviridae</taxon>
        <taxon>Maltschvirus</taxon>
        <taxon>Maltschvirus maltsch</taxon>
    </lineage>
</organism>
<dbReference type="Gene3D" id="3.60.21.10">
    <property type="match status" value="1"/>
</dbReference>
<dbReference type="EMBL" id="LR797157">
    <property type="protein sequence ID" value="CAB4190811.1"/>
    <property type="molecule type" value="Genomic_DNA"/>
</dbReference>
<sequence length="226" mass="26377">MKIGIMSDLHMHKTVKTIETAWDYEPEPDVFYICAGDICEDAHSRALFVMKHLNHMMSIKGNHDYYNDSFSDAYTHSFVREIDGAKIAAATLWTDLSDNLNWYYYKRGLIDCSYIEDLTHEAMMQTHEMHKNFLFNSEADIIVSHHAPTHLSVHPRFANDPCNVCFANNYAEQILNMKKPPKLWIHGHTHDDFDYMIGDTRVICHPRGYKGERKDYADYKPLIVEI</sequence>
<dbReference type="EMBL" id="LR796945">
    <property type="protein sequence ID" value="CAB4177045.1"/>
    <property type="molecule type" value="Genomic_DNA"/>
</dbReference>
<dbReference type="EMBL" id="LR797518">
    <property type="protein sequence ID" value="CAB4222325.1"/>
    <property type="molecule type" value="Genomic_DNA"/>
</dbReference>
<evidence type="ECO:0000313" key="5">
    <source>
        <dbReference type="EMBL" id="CAB4190811.1"/>
    </source>
</evidence>
<evidence type="ECO:0000313" key="6">
    <source>
        <dbReference type="EMBL" id="CAB4211160.1"/>
    </source>
</evidence>
<dbReference type="EMBL" id="LR798378">
    <property type="protein sequence ID" value="CAB5227628.1"/>
    <property type="molecule type" value="Genomic_DNA"/>
</dbReference>
<dbReference type="InterPro" id="IPR029052">
    <property type="entry name" value="Metallo-depent_PP-like"/>
</dbReference>
<dbReference type="PANTHER" id="PTHR37844">
    <property type="entry name" value="SER/THR PROTEIN PHOSPHATASE SUPERFAMILY (AFU_ORTHOLOGUE AFUA_1G14840)"/>
    <property type="match status" value="1"/>
</dbReference>
<proteinExistence type="predicted"/>
<evidence type="ECO:0000313" key="4">
    <source>
        <dbReference type="EMBL" id="CAB4182233.1"/>
    </source>
</evidence>
<protein>
    <submittedName>
        <fullName evidence="8">Calcineurin-like phosphoesterase domain, ApaH type</fullName>
    </submittedName>
</protein>
<evidence type="ECO:0000313" key="8">
    <source>
        <dbReference type="EMBL" id="CAB5227628.1"/>
    </source>
</evidence>
<evidence type="ECO:0000313" key="7">
    <source>
        <dbReference type="EMBL" id="CAB4222325.1"/>
    </source>
</evidence>
<gene>
    <name evidence="4" type="ORF">UFOVP1065_182</name>
    <name evidence="5" type="ORF">UFOVP1198_151</name>
    <name evidence="6" type="ORF">UFOVP1418_143</name>
    <name evidence="8" type="ORF">UFOVP1524_7</name>
    <name evidence="7" type="ORF">UFOVP1651_7</name>
    <name evidence="2" type="ORF">UFOVP908_218</name>
    <name evidence="3" type="ORF">UFOVP990_151</name>
</gene>
<evidence type="ECO:0000313" key="3">
    <source>
        <dbReference type="EMBL" id="CAB4177045.1"/>
    </source>
</evidence>
<dbReference type="GO" id="GO:0016787">
    <property type="term" value="F:hydrolase activity"/>
    <property type="evidence" value="ECO:0007669"/>
    <property type="project" value="InterPro"/>
</dbReference>
<dbReference type="SUPFAM" id="SSF56300">
    <property type="entry name" value="Metallo-dependent phosphatases"/>
    <property type="match status" value="1"/>
</dbReference>
<dbReference type="EMBL" id="LR797369">
    <property type="protein sequence ID" value="CAB4211160.1"/>
    <property type="molecule type" value="Genomic_DNA"/>
</dbReference>
<dbReference type="EMBL" id="LR797021">
    <property type="protein sequence ID" value="CAB4182233.1"/>
    <property type="molecule type" value="Genomic_DNA"/>
</dbReference>